<dbReference type="RefSeq" id="WP_248943204.1">
    <property type="nucleotide sequence ID" value="NZ_JAKIKS010000210.1"/>
</dbReference>
<dbReference type="PANTHER" id="PTHR38973:SF1">
    <property type="entry name" value="PLASMID PARTITION PROTEIN B"/>
    <property type="match status" value="1"/>
</dbReference>
<dbReference type="Proteomes" id="UP001203423">
    <property type="component" value="Unassembled WGS sequence"/>
</dbReference>
<evidence type="ECO:0000256" key="2">
    <source>
        <dbReference type="ARBA" id="ARBA00023125"/>
    </source>
</evidence>
<feature type="domain" description="ParB-like N-terminal" evidence="3">
    <location>
        <begin position="51"/>
        <end position="138"/>
    </location>
</feature>
<evidence type="ECO:0000313" key="5">
    <source>
        <dbReference type="Proteomes" id="UP001203423"/>
    </source>
</evidence>
<gene>
    <name evidence="4" type="ORF">L2764_25725</name>
</gene>
<name>A0ABT0LJ83_9GAMM</name>
<comment type="caution">
    <text evidence="4">The sequence shown here is derived from an EMBL/GenBank/DDBJ whole genome shotgun (WGS) entry which is preliminary data.</text>
</comment>
<accession>A0ABT0LJ83</accession>
<reference evidence="4 5" key="1">
    <citation type="submission" date="2022-01" db="EMBL/GenBank/DDBJ databases">
        <title>Whole genome-based taxonomy of the Shewanellaceae.</title>
        <authorList>
            <person name="Martin-Rodriguez A.J."/>
        </authorList>
    </citation>
    <scope>NUCLEOTIDE SEQUENCE [LARGE SCALE GENOMIC DNA]</scope>
    <source>
        <strain evidence="4 5">DSM 17177</strain>
    </source>
</reference>
<dbReference type="PANTHER" id="PTHR38973">
    <property type="entry name" value="PLASMID PARTITIONING CONTROL PROTEIN-RELATED"/>
    <property type="match status" value="1"/>
</dbReference>
<dbReference type="EMBL" id="JAKIKS010000210">
    <property type="protein sequence ID" value="MCL1127771.1"/>
    <property type="molecule type" value="Genomic_DNA"/>
</dbReference>
<dbReference type="Gene3D" id="1.10.10.2830">
    <property type="match status" value="1"/>
</dbReference>
<sequence>MQKRATIGRTLQGFSSNKHIDKNTNTRKQVFTLISGKKVEFTLENIPYEKLESTLFVDMENNGRDQSALTEASLKPITDTIITHQYFPAIGRKVGDKIEILDGSRRLGAAKIARVGLDVLVPDEDIEAPDARHLTKTIQTAKEHSLRELGLWLIVEKNKKGLDQKQLAKKEGMSAAKVSRAIQCASVPSEMLSAFPIQSDLTYPDFKNLLDMSSFIDKENLELSVLSDKVKDDIKEADEVNKDDIKDYIIACYNKTFRILKKEHDDKLGGAGPKDVVIEKLWEFEGKNSFARKKTKKRGFSYEFGHIPRELQKKLDEAIKKTLEDNC</sequence>
<protein>
    <submittedName>
        <fullName evidence="4">ParB/RepB/Spo0J family partition protein</fullName>
    </submittedName>
</protein>
<dbReference type="CDD" id="cd16394">
    <property type="entry name" value="sopB_N"/>
    <property type="match status" value="1"/>
</dbReference>
<dbReference type="InterPro" id="IPR004437">
    <property type="entry name" value="ParB/RepB/Spo0J"/>
</dbReference>
<keyword evidence="2" id="KW-0238">DNA-binding</keyword>
<evidence type="ECO:0000313" key="4">
    <source>
        <dbReference type="EMBL" id="MCL1127771.1"/>
    </source>
</evidence>
<keyword evidence="5" id="KW-1185">Reference proteome</keyword>
<comment type="similarity">
    <text evidence="1">Belongs to the ParB family.</text>
</comment>
<organism evidence="4 5">
    <name type="scientific">Shewanella surugensis</name>
    <dbReference type="NCBI Taxonomy" id="212020"/>
    <lineage>
        <taxon>Bacteria</taxon>
        <taxon>Pseudomonadati</taxon>
        <taxon>Pseudomonadota</taxon>
        <taxon>Gammaproteobacteria</taxon>
        <taxon>Alteromonadales</taxon>
        <taxon>Shewanellaceae</taxon>
        <taxon>Shewanella</taxon>
    </lineage>
</organism>
<dbReference type="InterPro" id="IPR003115">
    <property type="entry name" value="ParB_N"/>
</dbReference>
<evidence type="ECO:0000256" key="1">
    <source>
        <dbReference type="ARBA" id="ARBA00006295"/>
    </source>
</evidence>
<evidence type="ECO:0000259" key="3">
    <source>
        <dbReference type="SMART" id="SM00470"/>
    </source>
</evidence>
<dbReference type="SMART" id="SM00470">
    <property type="entry name" value="ParB"/>
    <property type="match status" value="1"/>
</dbReference>
<dbReference type="NCBIfam" id="TIGR00180">
    <property type="entry name" value="parB_part"/>
    <property type="match status" value="1"/>
</dbReference>
<proteinExistence type="inferred from homology"/>
<dbReference type="Pfam" id="PF08775">
    <property type="entry name" value="ParB"/>
    <property type="match status" value="1"/>
</dbReference>
<dbReference type="InterPro" id="IPR014884">
    <property type="entry name" value="ParB_fam_C"/>
</dbReference>